<evidence type="ECO:0000256" key="1">
    <source>
        <dbReference type="SAM" id="Coils"/>
    </source>
</evidence>
<keyword evidence="4" id="KW-1185">Reference proteome</keyword>
<protein>
    <submittedName>
        <fullName evidence="3">Uncharacterized protein</fullName>
    </submittedName>
</protein>
<evidence type="ECO:0000313" key="3">
    <source>
        <dbReference type="EMBL" id="GBF94887.1"/>
    </source>
</evidence>
<dbReference type="EMBL" id="BDRX01000057">
    <property type="protein sequence ID" value="GBF94887.1"/>
    <property type="molecule type" value="Genomic_DNA"/>
</dbReference>
<accession>A0A2V0PCI7</accession>
<feature type="region of interest" description="Disordered" evidence="2">
    <location>
        <begin position="31"/>
        <end position="54"/>
    </location>
</feature>
<reference evidence="3 4" key="1">
    <citation type="journal article" date="2018" name="Sci. Rep.">
        <title>Raphidocelis subcapitata (=Pseudokirchneriella subcapitata) provides an insight into genome evolution and environmental adaptations in the Sphaeropleales.</title>
        <authorList>
            <person name="Suzuki S."/>
            <person name="Yamaguchi H."/>
            <person name="Nakajima N."/>
            <person name="Kawachi M."/>
        </authorList>
    </citation>
    <scope>NUCLEOTIDE SEQUENCE [LARGE SCALE GENOMIC DNA]</scope>
    <source>
        <strain evidence="3 4">NIES-35</strain>
    </source>
</reference>
<dbReference type="AlphaFoldDB" id="A0A2V0PCI7"/>
<gene>
    <name evidence="3" type="ORF">Rsub_08130</name>
</gene>
<sequence>MLPLRRGSLRAVRRRAPPLLAHLATARRSCAARAAGASTPDRSPSGSGQQQQQQQLQDMLKGIDVLVDGQKQTQQTLQQVQQTQQQQQQQQQQMQQTLQQVQQTQQQQQQQQQQTLQQVQQTQQQLSQVGKQLGAVARGVGALAEWTARRELGRQGVVIRDLPGCVELLEKHLAAAAGAPSRYEFDARRLAEHLSGARPFTRYVLLLAQRLEEAGLAEDGQVAGAIEQLRGALNEAGVLQGEARKALGVLAAALEGTAAARASGSGRGAMGGQQAGPAAPVPERWWSEPLRRCFRFMAAWELGGVQQHLLAPDSLGVPLLAAQAVDELMEEVDFDVGPVITAGKDEVVIEAAEVKTSLAGVSEGRGQVAARAKVLGRALELLATDGTARPIRLQGTVHVFATGRVGQAPRDKFVNGVLTKVEFFNS</sequence>
<feature type="coiled-coil region" evidence="1">
    <location>
        <begin position="70"/>
        <end position="125"/>
    </location>
</feature>
<comment type="caution">
    <text evidence="3">The sequence shown here is derived from an EMBL/GenBank/DDBJ whole genome shotgun (WGS) entry which is preliminary data.</text>
</comment>
<name>A0A2V0PCI7_9CHLO</name>
<organism evidence="3 4">
    <name type="scientific">Raphidocelis subcapitata</name>
    <dbReference type="NCBI Taxonomy" id="307507"/>
    <lineage>
        <taxon>Eukaryota</taxon>
        <taxon>Viridiplantae</taxon>
        <taxon>Chlorophyta</taxon>
        <taxon>core chlorophytes</taxon>
        <taxon>Chlorophyceae</taxon>
        <taxon>CS clade</taxon>
        <taxon>Sphaeropleales</taxon>
        <taxon>Selenastraceae</taxon>
        <taxon>Raphidocelis</taxon>
    </lineage>
</organism>
<evidence type="ECO:0000313" key="4">
    <source>
        <dbReference type="Proteomes" id="UP000247498"/>
    </source>
</evidence>
<keyword evidence="1" id="KW-0175">Coiled coil</keyword>
<dbReference type="OrthoDB" id="558399at2759"/>
<evidence type="ECO:0000256" key="2">
    <source>
        <dbReference type="SAM" id="MobiDB-lite"/>
    </source>
</evidence>
<dbReference type="Proteomes" id="UP000247498">
    <property type="component" value="Unassembled WGS sequence"/>
</dbReference>
<proteinExistence type="predicted"/>
<dbReference type="InParanoid" id="A0A2V0PCI7"/>